<organism evidence="11 12">
    <name type="scientific">Chromobacterium subtsugae</name>
    <dbReference type="NCBI Taxonomy" id="251747"/>
    <lineage>
        <taxon>Bacteria</taxon>
        <taxon>Pseudomonadati</taxon>
        <taxon>Pseudomonadota</taxon>
        <taxon>Betaproteobacteria</taxon>
        <taxon>Neisseriales</taxon>
        <taxon>Chromobacteriaceae</taxon>
        <taxon>Chromobacterium</taxon>
    </lineage>
</organism>
<dbReference type="PANTHER" id="PTHR43773">
    <property type="entry name" value="MAGNESIUM TRANSPORTER MGTE"/>
    <property type="match status" value="1"/>
</dbReference>
<feature type="transmembrane region" description="Helical" evidence="9">
    <location>
        <begin position="390"/>
        <end position="415"/>
    </location>
</feature>
<evidence type="ECO:0000256" key="5">
    <source>
        <dbReference type="ARBA" id="ARBA00022842"/>
    </source>
</evidence>
<reference evidence="11 12" key="1">
    <citation type="submission" date="2021-05" db="EMBL/GenBank/DDBJ databases">
        <title>Draft Whole Genome Sequencing Of Biosensor Chromobacterium violaceum Strain CV026 Reveals A Regulatory RNA In Chromobacterium violaceum Phenotype Regulatory Network.</title>
        <authorList>
            <person name="Hong K.W."/>
            <person name="Chan K.G."/>
            <person name="Chang C.-Y."/>
        </authorList>
    </citation>
    <scope>NUCLEOTIDE SEQUENCE [LARGE SCALE GENOMIC DNA]</scope>
    <source>
        <strain evidence="11 12">ATCC 31532</strain>
    </source>
</reference>
<dbReference type="PROSITE" id="PS51371">
    <property type="entry name" value="CBS"/>
    <property type="match status" value="1"/>
</dbReference>
<dbReference type="SUPFAM" id="SSF54631">
    <property type="entry name" value="CBS-domain pair"/>
    <property type="match status" value="1"/>
</dbReference>
<keyword evidence="6 9" id="KW-1133">Transmembrane helix</keyword>
<dbReference type="SMART" id="SM00924">
    <property type="entry name" value="MgtE_N"/>
    <property type="match status" value="1"/>
</dbReference>
<dbReference type="RefSeq" id="WP_043578459.1">
    <property type="nucleotide sequence ID" value="NZ_CP142381.1"/>
</dbReference>
<proteinExistence type="inferred from homology"/>
<evidence type="ECO:0000256" key="6">
    <source>
        <dbReference type="ARBA" id="ARBA00022989"/>
    </source>
</evidence>
<dbReference type="PANTHER" id="PTHR43773:SF1">
    <property type="entry name" value="MAGNESIUM TRANSPORTER MGTE"/>
    <property type="match status" value="1"/>
</dbReference>
<keyword evidence="12" id="KW-1185">Reference proteome</keyword>
<dbReference type="InterPro" id="IPR036739">
    <property type="entry name" value="SLC41_membr_dom_sf"/>
</dbReference>
<evidence type="ECO:0000256" key="3">
    <source>
        <dbReference type="ARBA" id="ARBA00022448"/>
    </source>
</evidence>
<feature type="transmembrane region" description="Helical" evidence="9">
    <location>
        <begin position="285"/>
        <end position="303"/>
    </location>
</feature>
<keyword evidence="3 9" id="KW-0813">Transport</keyword>
<comment type="function">
    <text evidence="9">Acts as a magnesium transporter.</text>
</comment>
<dbReference type="Pfam" id="PF01769">
    <property type="entry name" value="MgtE"/>
    <property type="match status" value="1"/>
</dbReference>
<feature type="domain" description="CBS" evidence="10">
    <location>
        <begin position="198"/>
        <end position="258"/>
    </location>
</feature>
<sequence>MNQEQLQVSIRAQLRAFDDQAFDRLTRALPLADVVEALGAHPPEAVSRLLQAMRPKLAADVLALLPAEQQDELLQRLPQPAVVAVFERLPSDLRADLYKRLSQNEQSRLLPALGRMVRDDILKLASYGEDTVGSVTSSDYAAISPQLTAAEAMAALRAGDRQQIEVIYIVGHEHQLLGTLPLRELVLAPLETSVAELMQHNPAYAEAGWARHRAADLIRHYELLALPVLDEAQRMIGIVTIDDAMDIEREDDTGRLASFGGAAPLDKGNLDVVHSSVRRMFSVRVFWLLILTVFGAITSTFVAQQEELLSNVVILAAFIAPIVDMGGNAGSQSATLVIRSMALGQLKLNWRDVAFVIRRELPVAAALGVAVALLDMVLSHFSKGVGADILLVVGLSMMLCTLAGGVIGAMLPFLAKRLGTDPATLSSPLITSIMDMLGVFIYFGLAYAFLGHLLA</sequence>
<dbReference type="SUPFAM" id="SSF158791">
    <property type="entry name" value="MgtE N-terminal domain-like"/>
    <property type="match status" value="1"/>
</dbReference>
<comment type="subcellular location">
    <subcellularLocation>
        <location evidence="9">Cell membrane</location>
        <topology evidence="9">Multi-pass membrane protein</topology>
    </subcellularLocation>
    <subcellularLocation>
        <location evidence="1">Membrane</location>
        <topology evidence="1">Multi-pass membrane protein</topology>
    </subcellularLocation>
</comment>
<dbReference type="Pfam" id="PF03448">
    <property type="entry name" value="MgtE_N"/>
    <property type="match status" value="1"/>
</dbReference>
<protein>
    <recommendedName>
        <fullName evidence="9">Magnesium transporter MgtE</fullName>
    </recommendedName>
</protein>
<evidence type="ECO:0000256" key="7">
    <source>
        <dbReference type="ARBA" id="ARBA00023136"/>
    </source>
</evidence>
<evidence type="ECO:0000256" key="2">
    <source>
        <dbReference type="ARBA" id="ARBA00009749"/>
    </source>
</evidence>
<comment type="subunit">
    <text evidence="9">Homodimer.</text>
</comment>
<name>A0ABS7FEE4_9NEIS</name>
<dbReference type="EMBL" id="JAHDTB010000009">
    <property type="protein sequence ID" value="MBW8288356.1"/>
    <property type="molecule type" value="Genomic_DNA"/>
</dbReference>
<dbReference type="InterPro" id="IPR038076">
    <property type="entry name" value="MgtE_N_sf"/>
</dbReference>
<evidence type="ECO:0000313" key="11">
    <source>
        <dbReference type="EMBL" id="MBW8288356.1"/>
    </source>
</evidence>
<keyword evidence="5 9" id="KW-0460">Magnesium</keyword>
<dbReference type="SUPFAM" id="SSF161093">
    <property type="entry name" value="MgtE membrane domain-like"/>
    <property type="match status" value="1"/>
</dbReference>
<keyword evidence="8" id="KW-0129">CBS domain</keyword>
<evidence type="ECO:0000256" key="9">
    <source>
        <dbReference type="RuleBase" id="RU362011"/>
    </source>
</evidence>
<keyword evidence="9" id="KW-0479">Metal-binding</keyword>
<keyword evidence="9" id="KW-1003">Cell membrane</keyword>
<keyword evidence="4 9" id="KW-0812">Transmembrane</keyword>
<dbReference type="Gene3D" id="3.10.580.10">
    <property type="entry name" value="CBS-domain"/>
    <property type="match status" value="1"/>
</dbReference>
<feature type="transmembrane region" description="Helical" evidence="9">
    <location>
        <begin position="361"/>
        <end position="378"/>
    </location>
</feature>
<dbReference type="InterPro" id="IPR006669">
    <property type="entry name" value="MgtE_transporter"/>
</dbReference>
<comment type="caution">
    <text evidence="11">The sequence shown here is derived from an EMBL/GenBank/DDBJ whole genome shotgun (WGS) entry which is preliminary data.</text>
</comment>
<comment type="caution">
    <text evidence="9">Lacks conserved residue(s) required for the propagation of feature annotation.</text>
</comment>
<feature type="transmembrane region" description="Helical" evidence="9">
    <location>
        <begin position="427"/>
        <end position="450"/>
    </location>
</feature>
<evidence type="ECO:0000313" key="12">
    <source>
        <dbReference type="Proteomes" id="UP000711178"/>
    </source>
</evidence>
<dbReference type="Gene3D" id="1.10.357.20">
    <property type="entry name" value="SLC41 divalent cation transporters, integral membrane domain"/>
    <property type="match status" value="1"/>
</dbReference>
<dbReference type="GeneID" id="89684085"/>
<evidence type="ECO:0000256" key="4">
    <source>
        <dbReference type="ARBA" id="ARBA00022692"/>
    </source>
</evidence>
<dbReference type="Pfam" id="PF00571">
    <property type="entry name" value="CBS"/>
    <property type="match status" value="1"/>
</dbReference>
<evidence type="ECO:0000256" key="8">
    <source>
        <dbReference type="PROSITE-ProRule" id="PRU00703"/>
    </source>
</evidence>
<evidence type="ECO:0000256" key="1">
    <source>
        <dbReference type="ARBA" id="ARBA00004141"/>
    </source>
</evidence>
<dbReference type="Gene3D" id="1.25.60.10">
    <property type="entry name" value="MgtE N-terminal domain-like"/>
    <property type="match status" value="1"/>
</dbReference>
<dbReference type="NCBIfam" id="TIGR00400">
    <property type="entry name" value="mgtE"/>
    <property type="match status" value="1"/>
</dbReference>
<dbReference type="CDD" id="cd04606">
    <property type="entry name" value="CBS_pair_Mg_transporter"/>
    <property type="match status" value="1"/>
</dbReference>
<gene>
    <name evidence="11" type="primary">mgtE</name>
    <name evidence="11" type="ORF">KIF53_12030</name>
</gene>
<keyword evidence="7 9" id="KW-0472">Membrane</keyword>
<dbReference type="InterPro" id="IPR006667">
    <property type="entry name" value="SLC41_membr_dom"/>
</dbReference>
<dbReference type="InterPro" id="IPR046342">
    <property type="entry name" value="CBS_dom_sf"/>
</dbReference>
<dbReference type="InterPro" id="IPR000644">
    <property type="entry name" value="CBS_dom"/>
</dbReference>
<comment type="similarity">
    <text evidence="2 9">Belongs to the SLC41A transporter family.</text>
</comment>
<evidence type="ECO:0000259" key="10">
    <source>
        <dbReference type="PROSITE" id="PS51371"/>
    </source>
</evidence>
<dbReference type="Proteomes" id="UP000711178">
    <property type="component" value="Unassembled WGS sequence"/>
</dbReference>
<accession>A0ABS7FEE4</accession>
<dbReference type="InterPro" id="IPR006668">
    <property type="entry name" value="Mg_transptr_MgtE_intracell_dom"/>
</dbReference>